<gene>
    <name evidence="1" type="ORF">F1978_16930</name>
</gene>
<name>A0ABQ6X7I6_9GAMM</name>
<reference evidence="1 2" key="1">
    <citation type="submission" date="2019-09" db="EMBL/GenBank/DDBJ databases">
        <title>The Halomonas whole genome shotgun (WGS).</title>
        <authorList>
            <person name="Xie Z."/>
        </authorList>
    </citation>
    <scope>NUCLEOTIDE SEQUENCE [LARGE SCALE GENOMIC DNA]</scope>
    <source>
        <strain evidence="1 2">NBT06E8</strain>
    </source>
</reference>
<sequence>MTLKRLELLCSASLWCRRRHANSKSPSTAITACLYRSICWSRTERGSLYSWSECGKACAAHDFADKTWRHLIFFQHFHT</sequence>
<organism evidence="1 2">
    <name type="scientific">Vreelandella piezotolerans</name>
    <dbReference type="NCBI Taxonomy" id="2609667"/>
    <lineage>
        <taxon>Bacteria</taxon>
        <taxon>Pseudomonadati</taxon>
        <taxon>Pseudomonadota</taxon>
        <taxon>Gammaproteobacteria</taxon>
        <taxon>Oceanospirillales</taxon>
        <taxon>Halomonadaceae</taxon>
        <taxon>Vreelandella</taxon>
    </lineage>
</organism>
<dbReference type="EMBL" id="VWRT01000026">
    <property type="protein sequence ID" value="KAE8437000.1"/>
    <property type="molecule type" value="Genomic_DNA"/>
</dbReference>
<accession>A0ABQ6X7I6</accession>
<keyword evidence="2" id="KW-1185">Reference proteome</keyword>
<evidence type="ECO:0000313" key="2">
    <source>
        <dbReference type="Proteomes" id="UP000466130"/>
    </source>
</evidence>
<evidence type="ECO:0008006" key="3">
    <source>
        <dbReference type="Google" id="ProtNLM"/>
    </source>
</evidence>
<evidence type="ECO:0000313" key="1">
    <source>
        <dbReference type="EMBL" id="KAE8437000.1"/>
    </source>
</evidence>
<protein>
    <recommendedName>
        <fullName evidence="3">Secreted protein</fullName>
    </recommendedName>
</protein>
<proteinExistence type="predicted"/>
<comment type="caution">
    <text evidence="1">The sequence shown here is derived from an EMBL/GenBank/DDBJ whole genome shotgun (WGS) entry which is preliminary data.</text>
</comment>
<dbReference type="Proteomes" id="UP000466130">
    <property type="component" value="Unassembled WGS sequence"/>
</dbReference>